<dbReference type="EMBL" id="JAPDDP010000091">
    <property type="protein sequence ID" value="MDA0184910.1"/>
    <property type="molecule type" value="Genomic_DNA"/>
</dbReference>
<evidence type="ECO:0000313" key="14">
    <source>
        <dbReference type="Proteomes" id="UP001147653"/>
    </source>
</evidence>
<keyword evidence="3 12" id="KW-0813">Transport</keyword>
<evidence type="ECO:0000256" key="1">
    <source>
        <dbReference type="ARBA" id="ARBA00004651"/>
    </source>
</evidence>
<evidence type="ECO:0000256" key="9">
    <source>
        <dbReference type="ARBA" id="ARBA00022989"/>
    </source>
</evidence>
<dbReference type="PANTHER" id="PTHR30365">
    <property type="entry name" value="CYTOCHROME D UBIQUINOL OXIDASE"/>
    <property type="match status" value="1"/>
</dbReference>
<evidence type="ECO:0000256" key="4">
    <source>
        <dbReference type="ARBA" id="ARBA00022475"/>
    </source>
</evidence>
<feature type="transmembrane region" description="Helical" evidence="12">
    <location>
        <begin position="76"/>
        <end position="97"/>
    </location>
</feature>
<feature type="transmembrane region" description="Helical" evidence="12">
    <location>
        <begin position="371"/>
        <end position="392"/>
    </location>
</feature>
<dbReference type="GO" id="GO:0046872">
    <property type="term" value="F:metal ion binding"/>
    <property type="evidence" value="ECO:0007669"/>
    <property type="project" value="UniProtKB-UniRule"/>
</dbReference>
<evidence type="ECO:0000256" key="5">
    <source>
        <dbReference type="ARBA" id="ARBA00022617"/>
    </source>
</evidence>
<feature type="transmembrane region" description="Helical" evidence="12">
    <location>
        <begin position="144"/>
        <end position="168"/>
    </location>
</feature>
<comment type="caution">
    <text evidence="13">The sequence shown here is derived from an EMBL/GenBank/DDBJ whole genome shotgun (WGS) entry which is preliminary data.</text>
</comment>
<feature type="transmembrane region" description="Helical" evidence="12">
    <location>
        <begin position="339"/>
        <end position="359"/>
    </location>
</feature>
<comment type="similarity">
    <text evidence="2 12">Belongs to the cytochrome ubiquinol oxidase subunit 1 family.</text>
</comment>
<accession>A0A9X3SEI8</accession>
<feature type="transmembrane region" description="Helical" evidence="12">
    <location>
        <begin position="200"/>
        <end position="218"/>
    </location>
</feature>
<evidence type="ECO:0000256" key="6">
    <source>
        <dbReference type="ARBA" id="ARBA00022692"/>
    </source>
</evidence>
<sequence length="451" mass="49738">MTGFAVFAEQVRGVLEGAAQPDAVEARQMQALSLAVHIPLVCFGIAFPAMIVFVEGLYLRTGDPVYKTLAKRWSKVALIIFATGVVTGTILSFEFGLLWPDFMATFGEVFGVAFGLEGISFFLEAIFIAIYVYGWDRLPRKTHILTGIPIIITGATGSAFVISVNGWMNDPQGFEVVNGQVQDPVPFTALLNGHVAHELVHMYLAGYLVCGFMLAAYYARRWLGGRRDRYTRTALVVPLTFAALAAPIQVVVGDWAARTVTESQPVKLAAFEGLYKTQEGAAFHLGGFYDTERNEVRYGIKIPYLLSILAKHNPTAEVTGLDSVAPEDRPPVNIVRTSFQTMIAIGTFLAALGSLFIFVWLRKRRLPHSKWFFRALIAAGPLSVVALIAGWVTTEVGRQPWIVYEFMRTEDAVTSADGLEIAYAALIFVYVLLFGSVLWLLRRLQSRDHAA</sequence>
<evidence type="ECO:0000256" key="3">
    <source>
        <dbReference type="ARBA" id="ARBA00022448"/>
    </source>
</evidence>
<organism evidence="13 14">
    <name type="scientific">Solirubrobacter phytolaccae</name>
    <dbReference type="NCBI Taxonomy" id="1404360"/>
    <lineage>
        <taxon>Bacteria</taxon>
        <taxon>Bacillati</taxon>
        <taxon>Actinomycetota</taxon>
        <taxon>Thermoleophilia</taxon>
        <taxon>Solirubrobacterales</taxon>
        <taxon>Solirubrobacteraceae</taxon>
        <taxon>Solirubrobacter</taxon>
    </lineage>
</organism>
<keyword evidence="10 12" id="KW-0408">Iron</keyword>
<proteinExistence type="inferred from homology"/>
<feature type="transmembrane region" description="Helical" evidence="12">
    <location>
        <begin position="34"/>
        <end position="55"/>
    </location>
</feature>
<keyword evidence="7 12" id="KW-0479">Metal-binding</keyword>
<keyword evidence="6 12" id="KW-0812">Transmembrane</keyword>
<reference evidence="13" key="1">
    <citation type="submission" date="2022-10" db="EMBL/GenBank/DDBJ databases">
        <title>The WGS of Solirubrobacter phytolaccae KCTC 29190.</title>
        <authorList>
            <person name="Jiang Z."/>
        </authorList>
    </citation>
    <scope>NUCLEOTIDE SEQUENCE</scope>
    <source>
        <strain evidence="13">KCTC 29190</strain>
    </source>
</reference>
<dbReference type="GO" id="GO:0005886">
    <property type="term" value="C:plasma membrane"/>
    <property type="evidence" value="ECO:0007669"/>
    <property type="project" value="UniProtKB-SubCell"/>
</dbReference>
<feature type="transmembrane region" description="Helical" evidence="12">
    <location>
        <begin position="421"/>
        <end position="441"/>
    </location>
</feature>
<keyword evidence="4 12" id="KW-1003">Cell membrane</keyword>
<gene>
    <name evidence="13" type="ORF">OJ997_31695</name>
</gene>
<dbReference type="GO" id="GO:0020037">
    <property type="term" value="F:heme binding"/>
    <property type="evidence" value="ECO:0007669"/>
    <property type="project" value="TreeGrafter"/>
</dbReference>
<dbReference type="PANTHER" id="PTHR30365:SF14">
    <property type="entry name" value="CYTOCHROME BD MENAQUINOL OXIDASE SUBUNIT I-RELATED"/>
    <property type="match status" value="1"/>
</dbReference>
<dbReference type="RefSeq" id="WP_270029371.1">
    <property type="nucleotide sequence ID" value="NZ_JAPDDP010000091.1"/>
</dbReference>
<keyword evidence="5 12" id="KW-0349">Heme</keyword>
<keyword evidence="11 12" id="KW-0472">Membrane</keyword>
<comment type="subcellular location">
    <subcellularLocation>
        <location evidence="1">Cell membrane</location>
        <topology evidence="1">Multi-pass membrane protein</topology>
    </subcellularLocation>
</comment>
<dbReference type="GO" id="GO:0019646">
    <property type="term" value="P:aerobic electron transport chain"/>
    <property type="evidence" value="ECO:0007669"/>
    <property type="project" value="InterPro"/>
</dbReference>
<dbReference type="GO" id="GO:0009055">
    <property type="term" value="F:electron transfer activity"/>
    <property type="evidence" value="ECO:0007669"/>
    <property type="project" value="UniProtKB-UniRule"/>
</dbReference>
<evidence type="ECO:0000256" key="10">
    <source>
        <dbReference type="ARBA" id="ARBA00023004"/>
    </source>
</evidence>
<keyword evidence="8 12" id="KW-0249">Electron transport</keyword>
<name>A0A9X3SEI8_9ACTN</name>
<evidence type="ECO:0000256" key="8">
    <source>
        <dbReference type="ARBA" id="ARBA00022982"/>
    </source>
</evidence>
<evidence type="ECO:0000256" key="11">
    <source>
        <dbReference type="ARBA" id="ARBA00023136"/>
    </source>
</evidence>
<keyword evidence="14" id="KW-1185">Reference proteome</keyword>
<dbReference type="GO" id="GO:0070069">
    <property type="term" value="C:cytochrome complex"/>
    <property type="evidence" value="ECO:0007669"/>
    <property type="project" value="UniProtKB-UniRule"/>
</dbReference>
<evidence type="ECO:0000256" key="12">
    <source>
        <dbReference type="PIRNR" id="PIRNR006446"/>
    </source>
</evidence>
<dbReference type="InterPro" id="IPR002585">
    <property type="entry name" value="Cyt-d_ubiquinol_oxidase_su_1"/>
</dbReference>
<feature type="transmembrane region" description="Helical" evidence="12">
    <location>
        <begin position="109"/>
        <end position="132"/>
    </location>
</feature>
<evidence type="ECO:0000256" key="7">
    <source>
        <dbReference type="ARBA" id="ARBA00022723"/>
    </source>
</evidence>
<dbReference type="PIRSF" id="PIRSF006446">
    <property type="entry name" value="Cyt_quinol_oxidase_1"/>
    <property type="match status" value="1"/>
</dbReference>
<dbReference type="Proteomes" id="UP001147653">
    <property type="component" value="Unassembled WGS sequence"/>
</dbReference>
<protein>
    <submittedName>
        <fullName evidence="13">Cytochrome ubiquinol oxidase subunit I</fullName>
    </submittedName>
</protein>
<evidence type="ECO:0000313" key="13">
    <source>
        <dbReference type="EMBL" id="MDA0184910.1"/>
    </source>
</evidence>
<dbReference type="Pfam" id="PF01654">
    <property type="entry name" value="Cyt_bd_oxida_I"/>
    <property type="match status" value="1"/>
</dbReference>
<feature type="transmembrane region" description="Helical" evidence="12">
    <location>
        <begin position="230"/>
        <end position="252"/>
    </location>
</feature>
<dbReference type="GO" id="GO:0016682">
    <property type="term" value="F:oxidoreductase activity, acting on diphenols and related substances as donors, oxygen as acceptor"/>
    <property type="evidence" value="ECO:0007669"/>
    <property type="project" value="TreeGrafter"/>
</dbReference>
<evidence type="ECO:0000256" key="2">
    <source>
        <dbReference type="ARBA" id="ARBA00009819"/>
    </source>
</evidence>
<keyword evidence="9 12" id="KW-1133">Transmembrane helix</keyword>
<dbReference type="AlphaFoldDB" id="A0A9X3SEI8"/>